<protein>
    <recommendedName>
        <fullName evidence="2">Type II/III secretion system secretin-like domain-containing protein</fullName>
    </recommendedName>
</protein>
<evidence type="ECO:0000256" key="1">
    <source>
        <dbReference type="RuleBase" id="RU004003"/>
    </source>
</evidence>
<evidence type="ECO:0000313" key="3">
    <source>
        <dbReference type="EMBL" id="APW42386.1"/>
    </source>
</evidence>
<dbReference type="eggNOG" id="COG1450">
    <property type="taxonomic scope" value="Bacteria"/>
</dbReference>
<gene>
    <name evidence="3" type="ORF">RS694_07415</name>
</gene>
<name>A0A1P8K8Q5_9BURK</name>
<comment type="similarity">
    <text evidence="1">Belongs to the bacterial secretin family.</text>
</comment>
<evidence type="ECO:0000259" key="2">
    <source>
        <dbReference type="Pfam" id="PF00263"/>
    </source>
</evidence>
<dbReference type="STRING" id="1484693.RS694_07415"/>
<dbReference type="AlphaFoldDB" id="A0A1P8K8Q5"/>
<accession>A0A1P8K8Q5</accession>
<organism evidence="3 4">
    <name type="scientific">Rhodoferax saidenbachensis</name>
    <dbReference type="NCBI Taxonomy" id="1484693"/>
    <lineage>
        <taxon>Bacteria</taxon>
        <taxon>Pseudomonadati</taxon>
        <taxon>Pseudomonadota</taxon>
        <taxon>Betaproteobacteria</taxon>
        <taxon>Burkholderiales</taxon>
        <taxon>Comamonadaceae</taxon>
        <taxon>Rhodoferax</taxon>
    </lineage>
</organism>
<dbReference type="KEGG" id="rsb:RS694_07415"/>
<feature type="domain" description="Type II/III secretion system secretin-like" evidence="2">
    <location>
        <begin position="47"/>
        <end position="150"/>
    </location>
</feature>
<dbReference type="EMBL" id="CP019239">
    <property type="protein sequence ID" value="APW42386.1"/>
    <property type="molecule type" value="Genomic_DNA"/>
</dbReference>
<dbReference type="InterPro" id="IPR004846">
    <property type="entry name" value="T2SS/T3SS_dom"/>
</dbReference>
<dbReference type="Proteomes" id="UP000186110">
    <property type="component" value="Chromosome"/>
</dbReference>
<reference evidence="3 4" key="1">
    <citation type="submission" date="2017-01" db="EMBL/GenBank/DDBJ databases">
        <authorList>
            <person name="Mah S.A."/>
            <person name="Swanson W.J."/>
            <person name="Moy G.W."/>
            <person name="Vacquier V.D."/>
        </authorList>
    </citation>
    <scope>NUCLEOTIDE SEQUENCE [LARGE SCALE GENOMIC DNA]</scope>
    <source>
        <strain evidence="3 4">DSM 22694</strain>
    </source>
</reference>
<dbReference type="GO" id="GO:0009306">
    <property type="term" value="P:protein secretion"/>
    <property type="evidence" value="ECO:0007669"/>
    <property type="project" value="InterPro"/>
</dbReference>
<keyword evidence="4" id="KW-1185">Reference proteome</keyword>
<evidence type="ECO:0000313" key="4">
    <source>
        <dbReference type="Proteomes" id="UP000186110"/>
    </source>
</evidence>
<dbReference type="Pfam" id="PF00263">
    <property type="entry name" value="Secretin"/>
    <property type="match status" value="1"/>
</dbReference>
<proteinExistence type="inferred from homology"/>
<sequence>MGLLTLPAWAQLPKRDLTVELRQVEDTDTSGYSASTQPSRPGLVPQQVLVRNGEKASLRISQSLPLQWVQSVQSGGANSGAGVTNALIWMDAGQNITLTPRWPGGKSPVTVEVEVQTSDVEDRKGSDLPAQSRSQVATTVTAPLEYWVVIATSGQSPVAGSYSSAPSRAARRLLQIRVSAD</sequence>